<dbReference type="EMBL" id="OX458333">
    <property type="protein sequence ID" value="CAI8930983.1"/>
    <property type="molecule type" value="Genomic_DNA"/>
</dbReference>
<dbReference type="Proteomes" id="UP001162030">
    <property type="component" value="Chromosome"/>
</dbReference>
<dbReference type="RefSeq" id="WP_026609505.1">
    <property type="nucleotide sequence ID" value="NZ_OX458333.1"/>
</dbReference>
<evidence type="ECO:0000313" key="2">
    <source>
        <dbReference type="EMBL" id="CAI8930983.1"/>
    </source>
</evidence>
<proteinExistence type="predicted"/>
<sequence>MLRKPSLIVASLTVGMMVSATVSADIVITKGNGLTQTLVESSIHYEDFGNDDIDWPAILSNYEGDTQLGQVVIALNKQKSQVTCSVLGKGYDLHVVRDSRGNPIMLPNGLPLIAPAHLRHVVTCTDPSDPLKLSRLNTDGDTPESFSPYSRESYPCKWAVTEIMYVKAPRLRVGPIDVPGNTGMFAKVTGGTIKAKGVIDVCTGQNVFTSISGKLLE</sequence>
<accession>A0ABN8X7U2</accession>
<name>A0ABN8X7U2_9GAMM</name>
<feature type="chain" id="PRO_5046058998" evidence="1">
    <location>
        <begin position="25"/>
        <end position="217"/>
    </location>
</feature>
<organism evidence="2 3">
    <name type="scientific">Methylocaldum szegediense</name>
    <dbReference type="NCBI Taxonomy" id="73780"/>
    <lineage>
        <taxon>Bacteria</taxon>
        <taxon>Pseudomonadati</taxon>
        <taxon>Pseudomonadota</taxon>
        <taxon>Gammaproteobacteria</taxon>
        <taxon>Methylococcales</taxon>
        <taxon>Methylococcaceae</taxon>
        <taxon>Methylocaldum</taxon>
    </lineage>
</organism>
<feature type="signal peptide" evidence="1">
    <location>
        <begin position="1"/>
        <end position="24"/>
    </location>
</feature>
<keyword evidence="1" id="KW-0732">Signal</keyword>
<gene>
    <name evidence="2" type="ORF">MSZNOR_4041</name>
</gene>
<evidence type="ECO:0000313" key="3">
    <source>
        <dbReference type="Proteomes" id="UP001162030"/>
    </source>
</evidence>
<keyword evidence="3" id="KW-1185">Reference proteome</keyword>
<protein>
    <submittedName>
        <fullName evidence="2">Uncharacterized protein</fullName>
    </submittedName>
</protein>
<evidence type="ECO:0000256" key="1">
    <source>
        <dbReference type="SAM" id="SignalP"/>
    </source>
</evidence>
<reference evidence="2 3" key="1">
    <citation type="submission" date="2023-03" db="EMBL/GenBank/DDBJ databases">
        <authorList>
            <person name="Pearce D."/>
        </authorList>
    </citation>
    <scope>NUCLEOTIDE SEQUENCE [LARGE SCALE GENOMIC DNA]</scope>
    <source>
        <strain evidence="2">Msz</strain>
    </source>
</reference>